<evidence type="ECO:0000313" key="7">
    <source>
        <dbReference type="Proteomes" id="UP000235943"/>
    </source>
</evidence>
<dbReference type="InterPro" id="IPR036390">
    <property type="entry name" value="WH_DNA-bd_sf"/>
</dbReference>
<reference evidence="6 7" key="1">
    <citation type="submission" date="2018-01" db="EMBL/GenBank/DDBJ databases">
        <title>Draft genome sequence of Streptomyces sp. 13K301.</title>
        <authorList>
            <person name="Sahin N."/>
            <person name="Saygin H."/>
            <person name="Ay H."/>
        </authorList>
    </citation>
    <scope>NUCLEOTIDE SEQUENCE [LARGE SCALE GENOMIC DNA]</scope>
    <source>
        <strain evidence="6 7">13K301</strain>
    </source>
</reference>
<comment type="caution">
    <text evidence="6">The sequence shown here is derived from an EMBL/GenBank/DDBJ whole genome shotgun (WGS) entry which is preliminary data.</text>
</comment>
<dbReference type="Gene3D" id="1.10.10.10">
    <property type="entry name" value="Winged helix-like DNA-binding domain superfamily/Winged helix DNA-binding domain"/>
    <property type="match status" value="1"/>
</dbReference>
<dbReference type="Proteomes" id="UP000235943">
    <property type="component" value="Unassembled WGS sequence"/>
</dbReference>
<dbReference type="InterPro" id="IPR051081">
    <property type="entry name" value="HTH_MetalResp_TranReg"/>
</dbReference>
<organism evidence="6 7">
    <name type="scientific">Streptomyces cahuitamycinicus</name>
    <dbReference type="NCBI Taxonomy" id="2070367"/>
    <lineage>
        <taxon>Bacteria</taxon>
        <taxon>Bacillati</taxon>
        <taxon>Actinomycetota</taxon>
        <taxon>Actinomycetes</taxon>
        <taxon>Kitasatosporales</taxon>
        <taxon>Streptomycetaceae</taxon>
        <taxon>Streptomyces</taxon>
    </lineage>
</organism>
<dbReference type="PROSITE" id="PS50987">
    <property type="entry name" value="HTH_ARSR_2"/>
    <property type="match status" value="1"/>
</dbReference>
<dbReference type="EMBL" id="POUC01000001">
    <property type="protein sequence ID" value="PNG24119.1"/>
    <property type="molecule type" value="Genomic_DNA"/>
</dbReference>
<evidence type="ECO:0000259" key="5">
    <source>
        <dbReference type="PROSITE" id="PS50987"/>
    </source>
</evidence>
<feature type="domain" description="HTH arsR-type" evidence="5">
    <location>
        <begin position="1"/>
        <end position="90"/>
    </location>
</feature>
<keyword evidence="3" id="KW-0804">Transcription</keyword>
<keyword evidence="1" id="KW-0805">Transcription regulation</keyword>
<evidence type="ECO:0000256" key="4">
    <source>
        <dbReference type="SAM" id="MobiDB-lite"/>
    </source>
</evidence>
<dbReference type="InterPro" id="IPR011991">
    <property type="entry name" value="ArsR-like_HTH"/>
</dbReference>
<evidence type="ECO:0000256" key="2">
    <source>
        <dbReference type="ARBA" id="ARBA00023125"/>
    </source>
</evidence>
<dbReference type="GO" id="GO:0003700">
    <property type="term" value="F:DNA-binding transcription factor activity"/>
    <property type="evidence" value="ECO:0007669"/>
    <property type="project" value="InterPro"/>
</dbReference>
<gene>
    <name evidence="6" type="ORF">C1J00_00325</name>
</gene>
<keyword evidence="7" id="KW-1185">Reference proteome</keyword>
<dbReference type="PANTHER" id="PTHR33154">
    <property type="entry name" value="TRANSCRIPTIONAL REGULATOR, ARSR FAMILY"/>
    <property type="match status" value="1"/>
</dbReference>
<evidence type="ECO:0000256" key="3">
    <source>
        <dbReference type="ARBA" id="ARBA00023163"/>
    </source>
</evidence>
<dbReference type="CDD" id="cd00090">
    <property type="entry name" value="HTH_ARSR"/>
    <property type="match status" value="1"/>
</dbReference>
<dbReference type="InterPro" id="IPR036388">
    <property type="entry name" value="WH-like_DNA-bd_sf"/>
</dbReference>
<keyword evidence="2" id="KW-0238">DNA-binding</keyword>
<dbReference type="GO" id="GO:0003677">
    <property type="term" value="F:DNA binding"/>
    <property type="evidence" value="ECO:0007669"/>
    <property type="project" value="UniProtKB-KW"/>
</dbReference>
<dbReference type="PANTHER" id="PTHR33154:SF33">
    <property type="entry name" value="TRANSCRIPTIONAL REPRESSOR SDPR"/>
    <property type="match status" value="1"/>
</dbReference>
<dbReference type="RefSeq" id="WP_102907010.1">
    <property type="nucleotide sequence ID" value="NZ_POUC01000001.1"/>
</dbReference>
<sequence length="130" mass="14856">MDALSEVADAIADPVRREILMMLRATPLTAGDIAARFAISRPAVSRHLRVLRESGLVEDQQIGRHRRYSLVRSPLNDLAAWLTQFDAQRVGWSQRLAALETEVYRTRRDRSRAEHTDDRHTARHAEEDTA</sequence>
<dbReference type="NCBIfam" id="NF033788">
    <property type="entry name" value="HTH_metalloreg"/>
    <property type="match status" value="1"/>
</dbReference>
<feature type="region of interest" description="Disordered" evidence="4">
    <location>
        <begin position="106"/>
        <end position="130"/>
    </location>
</feature>
<dbReference type="SMART" id="SM00418">
    <property type="entry name" value="HTH_ARSR"/>
    <property type="match status" value="1"/>
</dbReference>
<dbReference type="Pfam" id="PF01022">
    <property type="entry name" value="HTH_5"/>
    <property type="match status" value="1"/>
</dbReference>
<evidence type="ECO:0000313" key="6">
    <source>
        <dbReference type="EMBL" id="PNG24119.1"/>
    </source>
</evidence>
<protein>
    <submittedName>
        <fullName evidence="6">Transcriptional regulator</fullName>
    </submittedName>
</protein>
<dbReference type="OrthoDB" id="9806976at2"/>
<accession>A0A2N8TYP3</accession>
<name>A0A2N8TYP3_9ACTN</name>
<proteinExistence type="predicted"/>
<dbReference type="InterPro" id="IPR001845">
    <property type="entry name" value="HTH_ArsR_DNA-bd_dom"/>
</dbReference>
<dbReference type="AlphaFoldDB" id="A0A2N8TYP3"/>
<evidence type="ECO:0000256" key="1">
    <source>
        <dbReference type="ARBA" id="ARBA00023015"/>
    </source>
</evidence>
<dbReference type="SUPFAM" id="SSF46785">
    <property type="entry name" value="Winged helix' DNA-binding domain"/>
    <property type="match status" value="1"/>
</dbReference>
<dbReference type="PRINTS" id="PR00778">
    <property type="entry name" value="HTHARSR"/>
</dbReference>